<dbReference type="EC" id="1.1.1.250" evidence="5"/>
<comment type="similarity">
    <text evidence="1">Belongs to the short-chain dehydrogenases/reductases (SDR) family.</text>
</comment>
<evidence type="ECO:0000313" key="7">
    <source>
        <dbReference type="EMBL" id="KAH3688059.1"/>
    </source>
</evidence>
<sequence>MTFQTDSIASIVPSFRLDGRIAVLTGGAGGLAVVLSKALVAQGAAVALVDLNQELCDLAAVELRQWAESQGINPVPEITSWSCNVGDADQVKDCCDKINVHYNEVADLLIHTAGFCQNVPALEYPDDKAAALINVNLNGSYYMSKYFAQPLVAAGKPGSIILIGSMSGVIVNHPQPQFAYNASKAGVIHLTKSLACEWAPYNIRVNCLSPGYIFTPLTQKVCEGEGGAALQAAWESRVPVHRMAQPQEFVGSILYLASQSASSYTTGENLVVDGGYQCW</sequence>
<dbReference type="PRINTS" id="PR00080">
    <property type="entry name" value="SDRFAMILY"/>
</dbReference>
<reference evidence="7" key="2">
    <citation type="submission" date="2021-01" db="EMBL/GenBank/DDBJ databases">
        <authorList>
            <person name="Schikora-Tamarit M.A."/>
        </authorList>
    </citation>
    <scope>NUCLEOTIDE SEQUENCE</scope>
    <source>
        <strain evidence="7">CBS2887</strain>
    </source>
</reference>
<evidence type="ECO:0000256" key="1">
    <source>
        <dbReference type="ARBA" id="ARBA00006484"/>
    </source>
</evidence>
<dbReference type="EMBL" id="JAEUBG010000534">
    <property type="protein sequence ID" value="KAH3688059.1"/>
    <property type="molecule type" value="Genomic_DNA"/>
</dbReference>
<dbReference type="PROSITE" id="PS00061">
    <property type="entry name" value="ADH_SHORT"/>
    <property type="match status" value="1"/>
</dbReference>
<evidence type="ECO:0000313" key="8">
    <source>
        <dbReference type="Proteomes" id="UP000774326"/>
    </source>
</evidence>
<dbReference type="FunFam" id="3.40.50.720:FF:000240">
    <property type="entry name" value="SDR family oxidoreductase"/>
    <property type="match status" value="1"/>
</dbReference>
<dbReference type="PRINTS" id="PR00081">
    <property type="entry name" value="GDHRDH"/>
</dbReference>
<dbReference type="GO" id="GO:0050664">
    <property type="term" value="F:oxidoreductase activity, acting on NAD(P)H, oxygen as acceptor"/>
    <property type="evidence" value="ECO:0007669"/>
    <property type="project" value="TreeGrafter"/>
</dbReference>
<organism evidence="7 8">
    <name type="scientific">Wickerhamomyces pijperi</name>
    <name type="common">Yeast</name>
    <name type="synonym">Pichia pijperi</name>
    <dbReference type="NCBI Taxonomy" id="599730"/>
    <lineage>
        <taxon>Eukaryota</taxon>
        <taxon>Fungi</taxon>
        <taxon>Dikarya</taxon>
        <taxon>Ascomycota</taxon>
        <taxon>Saccharomycotina</taxon>
        <taxon>Saccharomycetes</taxon>
        <taxon>Phaffomycetales</taxon>
        <taxon>Wickerhamomycetaceae</taxon>
        <taxon>Wickerhamomyces</taxon>
    </lineage>
</organism>
<evidence type="ECO:0000256" key="2">
    <source>
        <dbReference type="ARBA" id="ARBA00022857"/>
    </source>
</evidence>
<keyword evidence="8" id="KW-1185">Reference proteome</keyword>
<dbReference type="InterPro" id="IPR020904">
    <property type="entry name" value="Sc_DH/Rdtase_CS"/>
</dbReference>
<evidence type="ECO:0000256" key="5">
    <source>
        <dbReference type="ARBA" id="ARBA00066831"/>
    </source>
</evidence>
<reference evidence="7" key="1">
    <citation type="journal article" date="2021" name="Open Biol.">
        <title>Shared evolutionary footprints suggest mitochondrial oxidative damage underlies multiple complex I losses in fungi.</title>
        <authorList>
            <person name="Schikora-Tamarit M.A."/>
            <person name="Marcet-Houben M."/>
            <person name="Nosek J."/>
            <person name="Gabaldon T."/>
        </authorList>
    </citation>
    <scope>NUCLEOTIDE SEQUENCE</scope>
    <source>
        <strain evidence="7">CBS2887</strain>
    </source>
</reference>
<gene>
    <name evidence="7" type="ORF">WICPIJ_000952</name>
</gene>
<dbReference type="InterPro" id="IPR002347">
    <property type="entry name" value="SDR_fam"/>
</dbReference>
<keyword evidence="2" id="KW-0521">NADP</keyword>
<accession>A0A9P8QF60</accession>
<evidence type="ECO:0000256" key="4">
    <source>
        <dbReference type="ARBA" id="ARBA00060719"/>
    </source>
</evidence>
<dbReference type="PANTHER" id="PTHR43008:SF14">
    <property type="entry name" value="DEHYDROGENASE ARBD, PUTATIVE-RELATED"/>
    <property type="match status" value="1"/>
</dbReference>
<dbReference type="GO" id="GO:0005975">
    <property type="term" value="P:carbohydrate metabolic process"/>
    <property type="evidence" value="ECO:0007669"/>
    <property type="project" value="UniProtKB-ARBA"/>
</dbReference>
<keyword evidence="3" id="KW-0560">Oxidoreductase</keyword>
<comment type="caution">
    <text evidence="7">The sequence shown here is derived from an EMBL/GenBank/DDBJ whole genome shotgun (WGS) entry which is preliminary data.</text>
</comment>
<dbReference type="GO" id="GO:0047038">
    <property type="term" value="F:D-arabinitol 2-dehydrogenase activity"/>
    <property type="evidence" value="ECO:0007669"/>
    <property type="project" value="UniProtKB-EC"/>
</dbReference>
<dbReference type="InterPro" id="IPR036291">
    <property type="entry name" value="NAD(P)-bd_dom_sf"/>
</dbReference>
<dbReference type="Proteomes" id="UP000774326">
    <property type="component" value="Unassembled WGS sequence"/>
</dbReference>
<evidence type="ECO:0000256" key="3">
    <source>
        <dbReference type="ARBA" id="ARBA00023002"/>
    </source>
</evidence>
<dbReference type="AlphaFoldDB" id="A0A9P8QF60"/>
<comment type="pathway">
    <text evidence="4">Carbohydrate metabolism; D-arabinitol metabolism.</text>
</comment>
<dbReference type="Gene3D" id="3.40.50.720">
    <property type="entry name" value="NAD(P)-binding Rossmann-like Domain"/>
    <property type="match status" value="1"/>
</dbReference>
<dbReference type="PANTHER" id="PTHR43008">
    <property type="entry name" value="BENZIL REDUCTASE"/>
    <property type="match status" value="1"/>
</dbReference>
<name>A0A9P8QF60_WICPI</name>
<dbReference type="SUPFAM" id="SSF51735">
    <property type="entry name" value="NAD(P)-binding Rossmann-fold domains"/>
    <property type="match status" value="1"/>
</dbReference>
<dbReference type="Pfam" id="PF13561">
    <property type="entry name" value="adh_short_C2"/>
    <property type="match status" value="1"/>
</dbReference>
<protein>
    <recommendedName>
        <fullName evidence="6">D-arabinitol 2-dehydrogenase [ribulose-forming]</fullName>
        <ecNumber evidence="5">1.1.1.250</ecNumber>
    </recommendedName>
</protein>
<evidence type="ECO:0000256" key="6">
    <source>
        <dbReference type="ARBA" id="ARBA00070881"/>
    </source>
</evidence>
<proteinExistence type="inferred from homology"/>
<dbReference type="OrthoDB" id="5325318at2759"/>